<dbReference type="PROSITE" id="PS50862">
    <property type="entry name" value="AA_TRNA_LIGASE_II"/>
    <property type="match status" value="1"/>
</dbReference>
<feature type="coiled-coil region" evidence="10">
    <location>
        <begin position="97"/>
        <end position="124"/>
    </location>
</feature>
<dbReference type="Pfam" id="PF00587">
    <property type="entry name" value="tRNA-synt_2b"/>
    <property type="match status" value="1"/>
</dbReference>
<evidence type="ECO:0000256" key="2">
    <source>
        <dbReference type="ARBA" id="ARBA00022598"/>
    </source>
</evidence>
<evidence type="ECO:0000256" key="8">
    <source>
        <dbReference type="PIRSR" id="PIRSR001529-1"/>
    </source>
</evidence>
<keyword evidence="4 9" id="KW-0067">ATP-binding</keyword>
<feature type="site" description="Important for serine binding" evidence="8">
    <location>
        <position position="485"/>
    </location>
</feature>
<keyword evidence="5" id="KW-0648">Protein biosynthesis</keyword>
<keyword evidence="2 12" id="KW-0436">Ligase</keyword>
<dbReference type="EC" id="6.1.1.11" evidence="1 7"/>
<evidence type="ECO:0000256" key="10">
    <source>
        <dbReference type="SAM" id="Coils"/>
    </source>
</evidence>
<keyword evidence="3" id="KW-0547">Nucleotide-binding</keyword>
<evidence type="ECO:0000256" key="6">
    <source>
        <dbReference type="ARBA" id="ARBA00023146"/>
    </source>
</evidence>
<evidence type="ECO:0000256" key="1">
    <source>
        <dbReference type="ARBA" id="ARBA00012840"/>
    </source>
</evidence>
<sequence length="520" mass="61496">MHVPVFPIDLDKFEENIGLYIDSFRKRGLDEGKIRVVIELNRNRKELQKRLDYKKSLKNKLSRIFKLSKDFKSGKIKLEDFKKELEGVGLEYSEDIEKKIIEKIKEIDEEISNIEKEYEKVLEEFIKTAWNFPNIIHPDVPVGDESYNKPIRYWGVPKVTDEDAFYRLVTQDGKYDWRIVEISEVKDEYIKNKELLETLIDIIKERGDYIANINYDEVLDFEKLNRDRIVVYAKVEGEMPHHYDLVDALKLADTEKASEVAGSRFYYEIGNFALWDLALSIEGVKFLEKRGYRPMITPYLLKRDVLNGIITLDDFEDMMYKIEGDELFLIGTAEHSITAFYYDSIIEERELPIKVVGWSPCFRREAGAHGKDTKGLFRVHQFHKVEQYIFCKPDDSEKYHEELIKNAEDFLKMLNIPFRTMLMASRDMGKRNYKQYDIEGWFPGQQKYRELVSGSNVTDWQSRRCNIRYRTKDNKLEFVHTLNCTLTAVQRTLLCILENGYRKKDGKVIIPRAIEKYLSI</sequence>
<accession>A0A397WRU2</accession>
<dbReference type="PIRSF" id="PIRSF001529">
    <property type="entry name" value="Ser-tRNA-synth_IIa"/>
    <property type="match status" value="1"/>
</dbReference>
<protein>
    <recommendedName>
        <fullName evidence="1 7">Serine--tRNA ligase</fullName>
        <ecNumber evidence="1 7">6.1.1.11</ecNumber>
    </recommendedName>
</protein>
<organism evidence="12 13">
    <name type="scientific">Candidatus Nanoclepta minutus</name>
    <dbReference type="NCBI Taxonomy" id="1940235"/>
    <lineage>
        <taxon>Archaea</taxon>
        <taxon>Nanobdellota</taxon>
        <taxon>Candidatus Nanoclepta</taxon>
    </lineage>
</organism>
<evidence type="ECO:0000256" key="5">
    <source>
        <dbReference type="ARBA" id="ARBA00022917"/>
    </source>
</evidence>
<evidence type="ECO:0000256" key="3">
    <source>
        <dbReference type="ARBA" id="ARBA00022741"/>
    </source>
</evidence>
<feature type="binding site" evidence="8">
    <location>
        <position position="386"/>
    </location>
    <ligand>
        <name>L-serine</name>
        <dbReference type="ChEBI" id="CHEBI:33384"/>
    </ligand>
</feature>
<dbReference type="GO" id="GO:0005524">
    <property type="term" value="F:ATP binding"/>
    <property type="evidence" value="ECO:0007669"/>
    <property type="project" value="UniProtKB-KW"/>
</dbReference>
<evidence type="ECO:0000256" key="9">
    <source>
        <dbReference type="PIRSR" id="PIRSR001529-2"/>
    </source>
</evidence>
<feature type="binding site" evidence="8">
    <location>
        <position position="363"/>
    </location>
    <ligand>
        <name>L-serine</name>
        <dbReference type="ChEBI" id="CHEBI:33384"/>
    </ligand>
</feature>
<dbReference type="InterPro" id="IPR002314">
    <property type="entry name" value="aa-tRNA-synt_IIb"/>
</dbReference>
<dbReference type="InterPro" id="IPR002317">
    <property type="entry name" value="Ser-tRNA-ligase_type_1"/>
</dbReference>
<dbReference type="PRINTS" id="PR00981">
    <property type="entry name" value="TRNASYNTHSER"/>
</dbReference>
<keyword evidence="6" id="KW-0030">Aminoacyl-tRNA synthetase</keyword>
<feature type="binding site" evidence="9">
    <location>
        <begin position="379"/>
        <end position="382"/>
    </location>
    <ligand>
        <name>ATP</name>
        <dbReference type="ChEBI" id="CHEBI:30616"/>
    </ligand>
</feature>
<dbReference type="InterPro" id="IPR042103">
    <property type="entry name" value="SerRS_1_N_sf"/>
</dbReference>
<dbReference type="PANTHER" id="PTHR11778">
    <property type="entry name" value="SERYL-TRNA SYNTHETASE"/>
    <property type="match status" value="1"/>
</dbReference>
<evidence type="ECO:0000313" key="12">
    <source>
        <dbReference type="EMBL" id="RIB35376.1"/>
    </source>
</evidence>
<dbReference type="Gene3D" id="3.30.930.10">
    <property type="entry name" value="Bira Bifunctional Protein, Domain 2"/>
    <property type="match status" value="1"/>
</dbReference>
<reference evidence="12 13" key="1">
    <citation type="journal article" date="2018" name="Syst. Appl. Microbiol.">
        <title>A new symbiotic nanoarchaeote (Candidatus Nanoclepta minutus) and its host (Zestosphaera tikiterensis gen. nov., sp. nov.) from a New Zealand hot spring.</title>
        <authorList>
            <person name="St John E."/>
            <person name="Liu Y."/>
            <person name="Podar M."/>
            <person name="Stott M.B."/>
            <person name="Meneghin J."/>
            <person name="Chen Z."/>
            <person name="Lagutin K."/>
            <person name="Mitchell K."/>
            <person name="Reysenbach A.L."/>
        </authorList>
    </citation>
    <scope>NUCLEOTIDE SEQUENCE [LARGE SCALE GENOMIC DNA]</scope>
    <source>
        <strain evidence="12">NZ3</strain>
    </source>
</reference>
<dbReference type="GO" id="GO:0006434">
    <property type="term" value="P:seryl-tRNA aminoacylation"/>
    <property type="evidence" value="ECO:0007669"/>
    <property type="project" value="UniProtKB-UniRule"/>
</dbReference>
<name>A0A397WRU2_9ARCH</name>
<dbReference type="NCBIfam" id="TIGR00414">
    <property type="entry name" value="serS"/>
    <property type="match status" value="1"/>
</dbReference>
<evidence type="ECO:0000313" key="13">
    <source>
        <dbReference type="Proteomes" id="UP000266622"/>
    </source>
</evidence>
<dbReference type="InterPro" id="IPR045864">
    <property type="entry name" value="aa-tRNA-synth_II/BPL/LPL"/>
</dbReference>
<dbReference type="SUPFAM" id="SSF55681">
    <property type="entry name" value="Class II aaRS and biotin synthetases"/>
    <property type="match status" value="1"/>
</dbReference>
<gene>
    <name evidence="12" type="ORF">BXU00_01260</name>
</gene>
<dbReference type="SUPFAM" id="SSF46589">
    <property type="entry name" value="tRNA-binding arm"/>
    <property type="match status" value="1"/>
</dbReference>
<feature type="binding site" evidence="9">
    <location>
        <begin position="450"/>
        <end position="453"/>
    </location>
    <ligand>
        <name>ATP</name>
        <dbReference type="ChEBI" id="CHEBI:30616"/>
    </ligand>
</feature>
<feature type="domain" description="Aminoacyl-transfer RNA synthetases class-II family profile" evidence="11">
    <location>
        <begin position="285"/>
        <end position="511"/>
    </location>
</feature>
<dbReference type="AlphaFoldDB" id="A0A397WRU2"/>
<keyword evidence="10" id="KW-0175">Coiled coil</keyword>
<feature type="binding site" evidence="8">
    <location>
        <position position="483"/>
    </location>
    <ligand>
        <name>L-serine</name>
        <dbReference type="ChEBI" id="CHEBI:33384"/>
    </ligand>
</feature>
<comment type="caution">
    <text evidence="12">The sequence shown here is derived from an EMBL/GenBank/DDBJ whole genome shotgun (WGS) entry which is preliminary data.</text>
</comment>
<dbReference type="GO" id="GO:0005737">
    <property type="term" value="C:cytoplasm"/>
    <property type="evidence" value="ECO:0007669"/>
    <property type="project" value="UniProtKB-UniRule"/>
</dbReference>
<dbReference type="InterPro" id="IPR010978">
    <property type="entry name" value="tRNA-bd_arm"/>
</dbReference>
<evidence type="ECO:0000256" key="7">
    <source>
        <dbReference type="NCBIfam" id="TIGR00414"/>
    </source>
</evidence>
<dbReference type="CDD" id="cd00770">
    <property type="entry name" value="SerRS_core"/>
    <property type="match status" value="1"/>
</dbReference>
<evidence type="ECO:0000259" key="11">
    <source>
        <dbReference type="PROSITE" id="PS50862"/>
    </source>
</evidence>
<proteinExistence type="predicted"/>
<dbReference type="Proteomes" id="UP000266622">
    <property type="component" value="Unassembled WGS sequence"/>
</dbReference>
<feature type="binding site" evidence="9">
    <location>
        <begin position="363"/>
        <end position="365"/>
    </location>
    <ligand>
        <name>ATP</name>
        <dbReference type="ChEBI" id="CHEBI:30616"/>
    </ligand>
</feature>
<evidence type="ECO:0000256" key="4">
    <source>
        <dbReference type="ARBA" id="ARBA00022840"/>
    </source>
</evidence>
<dbReference type="Gene3D" id="1.10.287.40">
    <property type="entry name" value="Serine-tRNA synthetase, tRNA binding domain"/>
    <property type="match status" value="1"/>
</dbReference>
<dbReference type="EMBL" id="MWMI01000002">
    <property type="protein sequence ID" value="RIB35376.1"/>
    <property type="molecule type" value="Genomic_DNA"/>
</dbReference>
<dbReference type="InterPro" id="IPR006195">
    <property type="entry name" value="aa-tRNA-synth_II"/>
</dbReference>
<feature type="binding site" evidence="8">
    <location>
        <position position="332"/>
    </location>
    <ligand>
        <name>L-serine</name>
        <dbReference type="ChEBI" id="CHEBI:33384"/>
    </ligand>
</feature>
<dbReference type="GO" id="GO:0004828">
    <property type="term" value="F:serine-tRNA ligase activity"/>
    <property type="evidence" value="ECO:0007669"/>
    <property type="project" value="UniProtKB-UniRule"/>
</dbReference>
<dbReference type="InterPro" id="IPR033729">
    <property type="entry name" value="SerRS_core"/>
</dbReference>